<protein>
    <submittedName>
        <fullName evidence="2">ABC transporter permease</fullName>
    </submittedName>
</protein>
<dbReference type="EMBL" id="BMDZ01000023">
    <property type="protein sequence ID" value="GGB40587.1"/>
    <property type="molecule type" value="Genomic_DNA"/>
</dbReference>
<dbReference type="Pfam" id="PF06055">
    <property type="entry name" value="ExoD"/>
    <property type="match status" value="1"/>
</dbReference>
<accession>A0ABQ1IGP0</accession>
<gene>
    <name evidence="2" type="ORF">GCM10011505_22580</name>
</gene>
<feature type="transmembrane region" description="Helical" evidence="1">
    <location>
        <begin position="180"/>
        <end position="213"/>
    </location>
</feature>
<dbReference type="PANTHER" id="PTHR41795">
    <property type="entry name" value="EXOPOLYSACCHARIDE SYNTHESIS PROTEIN"/>
    <property type="match status" value="1"/>
</dbReference>
<feature type="transmembrane region" description="Helical" evidence="1">
    <location>
        <begin position="141"/>
        <end position="160"/>
    </location>
</feature>
<proteinExistence type="predicted"/>
<name>A0ABQ1IGP0_9PROT</name>
<reference evidence="3" key="1">
    <citation type="journal article" date="2019" name="Int. J. Syst. Evol. Microbiol.">
        <title>The Global Catalogue of Microorganisms (GCM) 10K type strain sequencing project: providing services to taxonomists for standard genome sequencing and annotation.</title>
        <authorList>
            <consortium name="The Broad Institute Genomics Platform"/>
            <consortium name="The Broad Institute Genome Sequencing Center for Infectious Disease"/>
            <person name="Wu L."/>
            <person name="Ma J."/>
        </authorList>
    </citation>
    <scope>NUCLEOTIDE SEQUENCE [LARGE SCALE GENOMIC DNA]</scope>
    <source>
        <strain evidence="3">CGMCC 1.10188</strain>
    </source>
</reference>
<evidence type="ECO:0000313" key="3">
    <source>
        <dbReference type="Proteomes" id="UP000603352"/>
    </source>
</evidence>
<evidence type="ECO:0000313" key="2">
    <source>
        <dbReference type="EMBL" id="GGB40587.1"/>
    </source>
</evidence>
<sequence length="217" mass="23664">MTIAKDTAAGGGRKPGPERTSDILRRLIRDWPGERISLQDLTAVMGERAFGALILLFALPNCLPLGIPGLSAVLGAPIVPFAIGLMLGQRSPWLPAFLGRRSFRKTDFMRVFDRALPWLERAERLLRPRMTFLVDGRAERVMGFLILILSVVLVLPIPFGNNPPAIAIAVIALGLIERDGLTVIVGYLLGLLSVIVASAVVLALFKAVVFFLLHMFS</sequence>
<evidence type="ECO:0000256" key="1">
    <source>
        <dbReference type="SAM" id="Phobius"/>
    </source>
</evidence>
<dbReference type="PANTHER" id="PTHR41795:SF1">
    <property type="entry name" value="EXOPOLYSACCHARIDE SYNTHESIS PROTEIN"/>
    <property type="match status" value="1"/>
</dbReference>
<dbReference type="PIRSF" id="PIRSF033239">
    <property type="entry name" value="ExoD"/>
    <property type="match status" value="1"/>
</dbReference>
<keyword evidence="1" id="KW-0812">Transmembrane</keyword>
<organism evidence="2 3">
    <name type="scientific">Tistrella bauzanensis</name>
    <dbReference type="NCBI Taxonomy" id="657419"/>
    <lineage>
        <taxon>Bacteria</taxon>
        <taxon>Pseudomonadati</taxon>
        <taxon>Pseudomonadota</taxon>
        <taxon>Alphaproteobacteria</taxon>
        <taxon>Geminicoccales</taxon>
        <taxon>Geminicoccaceae</taxon>
        <taxon>Tistrella</taxon>
    </lineage>
</organism>
<keyword evidence="1" id="KW-0472">Membrane</keyword>
<comment type="caution">
    <text evidence="2">The sequence shown here is derived from an EMBL/GenBank/DDBJ whole genome shotgun (WGS) entry which is preliminary data.</text>
</comment>
<keyword evidence="3" id="KW-1185">Reference proteome</keyword>
<dbReference type="RefSeq" id="WP_188577848.1">
    <property type="nucleotide sequence ID" value="NZ_BMDZ01000023.1"/>
</dbReference>
<dbReference type="InterPro" id="IPR010331">
    <property type="entry name" value="ExoD"/>
</dbReference>
<keyword evidence="1" id="KW-1133">Transmembrane helix</keyword>
<dbReference type="Proteomes" id="UP000603352">
    <property type="component" value="Unassembled WGS sequence"/>
</dbReference>